<organism evidence="1 2">
    <name type="scientific">Hypoxylon rubiginosum</name>
    <dbReference type="NCBI Taxonomy" id="110542"/>
    <lineage>
        <taxon>Eukaryota</taxon>
        <taxon>Fungi</taxon>
        <taxon>Dikarya</taxon>
        <taxon>Ascomycota</taxon>
        <taxon>Pezizomycotina</taxon>
        <taxon>Sordariomycetes</taxon>
        <taxon>Xylariomycetidae</taxon>
        <taxon>Xylariales</taxon>
        <taxon>Hypoxylaceae</taxon>
        <taxon>Hypoxylon</taxon>
    </lineage>
</organism>
<comment type="caution">
    <text evidence="1">The sequence shown here is derived from an EMBL/GenBank/DDBJ whole genome shotgun (WGS) entry which is preliminary data.</text>
</comment>
<evidence type="ECO:0000313" key="1">
    <source>
        <dbReference type="EMBL" id="KAI4865779.1"/>
    </source>
</evidence>
<gene>
    <name evidence="1" type="ORF">F4820DRAFT_447703</name>
</gene>
<accession>A0ACB9Z201</accession>
<reference evidence="1 2" key="1">
    <citation type="journal article" date="2022" name="New Phytol.">
        <title>Ecological generalism drives hyperdiversity of secondary metabolite gene clusters in xylarialean endophytes.</title>
        <authorList>
            <person name="Franco M.E.E."/>
            <person name="Wisecaver J.H."/>
            <person name="Arnold A.E."/>
            <person name="Ju Y.M."/>
            <person name="Slot J.C."/>
            <person name="Ahrendt S."/>
            <person name="Moore L.P."/>
            <person name="Eastman K.E."/>
            <person name="Scott K."/>
            <person name="Konkel Z."/>
            <person name="Mondo S.J."/>
            <person name="Kuo A."/>
            <person name="Hayes R.D."/>
            <person name="Haridas S."/>
            <person name="Andreopoulos B."/>
            <person name="Riley R."/>
            <person name="LaButti K."/>
            <person name="Pangilinan J."/>
            <person name="Lipzen A."/>
            <person name="Amirebrahimi M."/>
            <person name="Yan J."/>
            <person name="Adam C."/>
            <person name="Keymanesh K."/>
            <person name="Ng V."/>
            <person name="Louie K."/>
            <person name="Northen T."/>
            <person name="Drula E."/>
            <person name="Henrissat B."/>
            <person name="Hsieh H.M."/>
            <person name="Youens-Clark K."/>
            <person name="Lutzoni F."/>
            <person name="Miadlikowska J."/>
            <person name="Eastwood D.C."/>
            <person name="Hamelin R.C."/>
            <person name="Grigoriev I.V."/>
            <person name="U'Ren J.M."/>
        </authorList>
    </citation>
    <scope>NUCLEOTIDE SEQUENCE [LARGE SCALE GENOMIC DNA]</scope>
    <source>
        <strain evidence="1 2">CBS 119005</strain>
    </source>
</reference>
<proteinExistence type="predicted"/>
<dbReference type="EMBL" id="MU393467">
    <property type="protein sequence ID" value="KAI4865779.1"/>
    <property type="molecule type" value="Genomic_DNA"/>
</dbReference>
<keyword evidence="2" id="KW-1185">Reference proteome</keyword>
<name>A0ACB9Z201_9PEZI</name>
<protein>
    <submittedName>
        <fullName evidence="1">Uncharacterized protein</fullName>
    </submittedName>
</protein>
<sequence>MNNFGVIELAAARKTNAPGWAYVPDTAPSLAAAATSLQPGNRKRAARNQGGGASTSALYADADARQEAKLRREIEALDRDNYHRDAGIPIPASARRDNKGVKKHTPNVRKILQSQKTFANHLDDFHALPPQDRLAPVPTASTAATTTQTDKSGGNARPSRALRGGEKEKEQPQKNKKKARSSSRSASISKATPLVKQEDADVEMLDATATENEQAPPPDSNDSTNNNRSEILAPYSRPGYPPLHERDGDPLLTSRVPPPPTDAELRALFQAPPLTYAEARGRWINNDGDNNKRYPARAFCEVCGYWGRVRCMKCGVRVCALDCLETHREECVTRYGL</sequence>
<evidence type="ECO:0000313" key="2">
    <source>
        <dbReference type="Proteomes" id="UP001497700"/>
    </source>
</evidence>
<dbReference type="Proteomes" id="UP001497700">
    <property type="component" value="Unassembled WGS sequence"/>
</dbReference>